<keyword evidence="2" id="KW-1185">Reference proteome</keyword>
<reference evidence="1 2" key="1">
    <citation type="submission" date="2020-08" db="EMBL/GenBank/DDBJ databases">
        <title>Genomic Encyclopedia of Type Strains, Phase III (KMG-III): the genomes of soil and plant-associated and newly described type strains.</title>
        <authorList>
            <person name="Whitman W."/>
        </authorList>
    </citation>
    <scope>NUCLEOTIDE SEQUENCE [LARGE SCALE GENOMIC DNA]</scope>
    <source>
        <strain evidence="1 2">CECT 8305</strain>
    </source>
</reference>
<organism evidence="1 2">
    <name type="scientific">Streptomyces zagrosensis</name>
    <dbReference type="NCBI Taxonomy" id="1042984"/>
    <lineage>
        <taxon>Bacteria</taxon>
        <taxon>Bacillati</taxon>
        <taxon>Actinomycetota</taxon>
        <taxon>Actinomycetes</taxon>
        <taxon>Kitasatosporales</taxon>
        <taxon>Streptomycetaceae</taxon>
        <taxon>Streptomyces</taxon>
    </lineage>
</organism>
<dbReference type="Proteomes" id="UP000588098">
    <property type="component" value="Unassembled WGS sequence"/>
</dbReference>
<gene>
    <name evidence="1" type="ORF">FHS42_001639</name>
</gene>
<dbReference type="RefSeq" id="WP_184570204.1">
    <property type="nucleotide sequence ID" value="NZ_JACHJL010000003.1"/>
</dbReference>
<proteinExistence type="predicted"/>
<accession>A0A7W9UXG2</accession>
<evidence type="ECO:0000313" key="1">
    <source>
        <dbReference type="EMBL" id="MBB5934592.1"/>
    </source>
</evidence>
<name>A0A7W9UXG2_9ACTN</name>
<protein>
    <submittedName>
        <fullName evidence="1">Uncharacterized protein</fullName>
    </submittedName>
</protein>
<evidence type="ECO:0000313" key="2">
    <source>
        <dbReference type="Proteomes" id="UP000588098"/>
    </source>
</evidence>
<dbReference type="AlphaFoldDB" id="A0A7W9UXG2"/>
<sequence>MQDPRPKSPRIDLYVVVASTMDAAPIWISPRAIGLDIPDPATWTDAYTCAELRQAMLALGATFMRLTTPQEAPRFRVIARGPGDLVEHMYGMGCWQTKGSIWVSSGVPWTRCDRLREPRHICPNNVLPHVL</sequence>
<comment type="caution">
    <text evidence="1">The sequence shown here is derived from an EMBL/GenBank/DDBJ whole genome shotgun (WGS) entry which is preliminary data.</text>
</comment>
<dbReference type="EMBL" id="JACHJL010000003">
    <property type="protein sequence ID" value="MBB5934592.1"/>
    <property type="molecule type" value="Genomic_DNA"/>
</dbReference>